<dbReference type="SUPFAM" id="SSF56672">
    <property type="entry name" value="DNA/RNA polymerases"/>
    <property type="match status" value="1"/>
</dbReference>
<name>A0A9R1VX10_LACSA</name>
<feature type="domain" description="Reverse transcriptase" evidence="2">
    <location>
        <begin position="282"/>
        <end position="561"/>
    </location>
</feature>
<dbReference type="CDD" id="cd01650">
    <property type="entry name" value="RT_nLTR_like"/>
    <property type="match status" value="1"/>
</dbReference>
<dbReference type="PANTHER" id="PTHR33116:SF84">
    <property type="entry name" value="RNA-DIRECTED DNA POLYMERASE"/>
    <property type="match status" value="1"/>
</dbReference>
<dbReference type="PANTHER" id="PTHR33116">
    <property type="entry name" value="REVERSE TRANSCRIPTASE ZINC-BINDING DOMAIN-CONTAINING PROTEIN-RELATED-RELATED"/>
    <property type="match status" value="1"/>
</dbReference>
<sequence>MGNSRLIEDFPSIHASFLPYGLSDHSPFIIKIPVRAKFKVLPFKFPNILTLKPELKDLVGKRWNVEVHGVKMFYLTQKLKLLKKPIRNLLKVQGHFFENVNHYRKELEAIQMDLDSDPFNPLLRDLEAIFLGEFKKAYDMEERFLKQKAKIHWLKEGDSNSKFFHRIVKGKAHKSRIEAVMNHQREWLEGKAVYKEFIDYFHDFLGKEEPCEEILLPDSLFSKKLDLVDAVEMVKIVTNEEIKAALFDIDDDKAPGPDGFSARFFKAMWSIIGEDFCMAVKEFFANGKILKEVNATVIALVPKVDSPGKVSDFRPISCCFVIYKCISKIIVGRLRSHLGSIVADNQSAFIPGRSITDNILLSQDLVRGYHRDRGFSRCALKVDIQKAYDTVNGSFLQKILFHYGFHPAMIKWIMQCVSTSSYMLSMNGSFHGYFEGKRGLRQGCPLSPYLFTLVMETFNLIFQRRIKNEPFFKYHWRCKKLKLTHLCFADDLMIFCHGNKISVRVIKDSLDEFARVAGLHPNFSKSHIFFGNVKAHVKRKILDTLPFVEGKLPMRYLGIPLISTRLFIRDCKRLVDKVRCRIGDWRNKYLSYAGRLQLISSVIYSLPIYWASCLLILAAITKEI</sequence>
<protein>
    <recommendedName>
        <fullName evidence="2">Reverse transcriptase domain-containing protein</fullName>
    </recommendedName>
</protein>
<reference evidence="3 4" key="1">
    <citation type="journal article" date="2017" name="Nat. Commun.">
        <title>Genome assembly with in vitro proximity ligation data and whole-genome triplication in lettuce.</title>
        <authorList>
            <person name="Reyes-Chin-Wo S."/>
            <person name="Wang Z."/>
            <person name="Yang X."/>
            <person name="Kozik A."/>
            <person name="Arikit S."/>
            <person name="Song C."/>
            <person name="Xia L."/>
            <person name="Froenicke L."/>
            <person name="Lavelle D.O."/>
            <person name="Truco M.J."/>
            <person name="Xia R."/>
            <person name="Zhu S."/>
            <person name="Xu C."/>
            <person name="Xu H."/>
            <person name="Xu X."/>
            <person name="Cox K."/>
            <person name="Korf I."/>
            <person name="Meyers B.C."/>
            <person name="Michelmore R.W."/>
        </authorList>
    </citation>
    <scope>NUCLEOTIDE SEQUENCE [LARGE SCALE GENOMIC DNA]</scope>
    <source>
        <strain evidence="4">cv. Salinas</strain>
        <tissue evidence="3">Seedlings</tissue>
    </source>
</reference>
<keyword evidence="4" id="KW-1185">Reference proteome</keyword>
<evidence type="ECO:0000313" key="3">
    <source>
        <dbReference type="EMBL" id="KAJ0213104.1"/>
    </source>
</evidence>
<dbReference type="InterPro" id="IPR000477">
    <property type="entry name" value="RT_dom"/>
</dbReference>
<comment type="caution">
    <text evidence="3">The sequence shown here is derived from an EMBL/GenBank/DDBJ whole genome shotgun (WGS) entry which is preliminary data.</text>
</comment>
<keyword evidence="1" id="KW-0812">Transmembrane</keyword>
<evidence type="ECO:0000256" key="1">
    <source>
        <dbReference type="SAM" id="Phobius"/>
    </source>
</evidence>
<feature type="transmembrane region" description="Helical" evidence="1">
    <location>
        <begin position="598"/>
        <end position="620"/>
    </location>
</feature>
<dbReference type="PROSITE" id="PS50878">
    <property type="entry name" value="RT_POL"/>
    <property type="match status" value="1"/>
</dbReference>
<dbReference type="EMBL" id="NBSK02000004">
    <property type="protein sequence ID" value="KAJ0213104.1"/>
    <property type="molecule type" value="Genomic_DNA"/>
</dbReference>
<accession>A0A9R1VX10</accession>
<proteinExistence type="predicted"/>
<organism evidence="3 4">
    <name type="scientific">Lactuca sativa</name>
    <name type="common">Garden lettuce</name>
    <dbReference type="NCBI Taxonomy" id="4236"/>
    <lineage>
        <taxon>Eukaryota</taxon>
        <taxon>Viridiplantae</taxon>
        <taxon>Streptophyta</taxon>
        <taxon>Embryophyta</taxon>
        <taxon>Tracheophyta</taxon>
        <taxon>Spermatophyta</taxon>
        <taxon>Magnoliopsida</taxon>
        <taxon>eudicotyledons</taxon>
        <taxon>Gunneridae</taxon>
        <taxon>Pentapetalae</taxon>
        <taxon>asterids</taxon>
        <taxon>campanulids</taxon>
        <taxon>Asterales</taxon>
        <taxon>Asteraceae</taxon>
        <taxon>Cichorioideae</taxon>
        <taxon>Cichorieae</taxon>
        <taxon>Lactucinae</taxon>
        <taxon>Lactuca</taxon>
    </lineage>
</organism>
<dbReference type="AlphaFoldDB" id="A0A9R1VX10"/>
<dbReference type="Pfam" id="PF00078">
    <property type="entry name" value="RVT_1"/>
    <property type="match status" value="1"/>
</dbReference>
<dbReference type="Proteomes" id="UP000235145">
    <property type="component" value="Unassembled WGS sequence"/>
</dbReference>
<keyword evidence="1" id="KW-0472">Membrane</keyword>
<evidence type="ECO:0000259" key="2">
    <source>
        <dbReference type="PROSITE" id="PS50878"/>
    </source>
</evidence>
<evidence type="ECO:0000313" key="4">
    <source>
        <dbReference type="Proteomes" id="UP000235145"/>
    </source>
</evidence>
<gene>
    <name evidence="3" type="ORF">LSAT_V11C400156970</name>
</gene>
<keyword evidence="1" id="KW-1133">Transmembrane helix</keyword>
<dbReference type="InterPro" id="IPR043502">
    <property type="entry name" value="DNA/RNA_pol_sf"/>
</dbReference>